<accession>A0A562V6M2</accession>
<dbReference type="PANTHER" id="PTHR37944">
    <property type="entry name" value="PORIN B"/>
    <property type="match status" value="1"/>
</dbReference>
<gene>
    <name evidence="4" type="ORF">JN12_03807</name>
</gene>
<name>A0A562V6M2_9BACT</name>
<evidence type="ECO:0000256" key="2">
    <source>
        <dbReference type="RuleBase" id="RU363072"/>
    </source>
</evidence>
<dbReference type="GO" id="GO:0008643">
    <property type="term" value="P:carbohydrate transport"/>
    <property type="evidence" value="ECO:0007669"/>
    <property type="project" value="InterPro"/>
</dbReference>
<dbReference type="OrthoDB" id="177316at2"/>
<reference evidence="4 5" key="1">
    <citation type="submission" date="2019-07" db="EMBL/GenBank/DDBJ databases">
        <title>Genomic Encyclopedia of Archaeal and Bacterial Type Strains, Phase II (KMG-II): from individual species to whole genera.</title>
        <authorList>
            <person name="Goeker M."/>
        </authorList>
    </citation>
    <scope>NUCLEOTIDE SEQUENCE [LARGE SCALE GENOMIC DNA]</scope>
    <source>
        <strain evidence="4 5">ATCC BAA-1139</strain>
    </source>
</reference>
<keyword evidence="3" id="KW-0472">Membrane</keyword>
<dbReference type="Proteomes" id="UP000319449">
    <property type="component" value="Unassembled WGS sequence"/>
</dbReference>
<dbReference type="Gene3D" id="2.40.160.180">
    <property type="entry name" value="Carbohydrate-selective porin OprB"/>
    <property type="match status" value="1"/>
</dbReference>
<dbReference type="EMBL" id="VLLN01000038">
    <property type="protein sequence ID" value="TWJ13555.1"/>
    <property type="molecule type" value="Genomic_DNA"/>
</dbReference>
<dbReference type="InterPro" id="IPR007049">
    <property type="entry name" value="Carb-sel_porin_OprB"/>
</dbReference>
<comment type="caution">
    <text evidence="4">The sequence shown here is derived from an EMBL/GenBank/DDBJ whole genome shotgun (WGS) entry which is preliminary data.</text>
</comment>
<protein>
    <submittedName>
        <fullName evidence="4">Carbohydrate-selective porin (OprB family)</fullName>
    </submittedName>
</protein>
<keyword evidence="5" id="KW-1185">Reference proteome</keyword>
<feature type="transmembrane region" description="Helical" evidence="3">
    <location>
        <begin position="6"/>
        <end position="24"/>
    </location>
</feature>
<comment type="similarity">
    <text evidence="1 2">Belongs to the OprB family.</text>
</comment>
<sequence>MLAVTLNMWCIILISIALNVFTVLPSGADTNHIETQPSAKAEKENLPVWFPELLGMQFNGIYQNMPAFHSPYGGEHSLRTDAGRGRDFTHIYGVYLGSQLLPSLQAYLDIEMARGAGISNGIGLGGYPNGDVIRTGPADLGNGPYVARLFLRYIHPLSPESGKVERGMDQLAGNEPVSRIEIKAGKLSVADDFDQNRYANNTRTQFLNYAFINNTAWDYQGDTRAYSYGFSAALVNPRWKLALGSYLEPTTANGNIFDYHIFRAGGSNLELTIKPNDAGTTVRLLAYYNRARMGNYDEALAIGRTNSAVPDVLANEKSGRSKYGFGLNVEQPLTDDGETGLFGRLGWNDGHNEDFTFTEVDQHLSAGIQVSGVHWGRGDDRVGFAYAAHGLSSEHQDYLAAGGLGFLVGDGRLNYDWEQILELYYRVQIGRYLQASPDFQYIRNPGYNRDRGPAEVYGLRLRMSF</sequence>
<dbReference type="AlphaFoldDB" id="A0A562V6M2"/>
<dbReference type="GO" id="GO:0016020">
    <property type="term" value="C:membrane"/>
    <property type="evidence" value="ECO:0007669"/>
    <property type="project" value="InterPro"/>
</dbReference>
<dbReference type="InterPro" id="IPR038673">
    <property type="entry name" value="OprB_sf"/>
</dbReference>
<evidence type="ECO:0000256" key="3">
    <source>
        <dbReference type="SAM" id="Phobius"/>
    </source>
</evidence>
<evidence type="ECO:0000256" key="1">
    <source>
        <dbReference type="ARBA" id="ARBA00008769"/>
    </source>
</evidence>
<dbReference type="PANTHER" id="PTHR37944:SF1">
    <property type="entry name" value="PORIN B"/>
    <property type="match status" value="1"/>
</dbReference>
<dbReference type="InterPro" id="IPR052932">
    <property type="entry name" value="OprB_Porin"/>
</dbReference>
<dbReference type="GO" id="GO:0015288">
    <property type="term" value="F:porin activity"/>
    <property type="evidence" value="ECO:0007669"/>
    <property type="project" value="InterPro"/>
</dbReference>
<proteinExistence type="inferred from homology"/>
<keyword evidence="3" id="KW-1133">Transmembrane helix</keyword>
<dbReference type="Pfam" id="PF04966">
    <property type="entry name" value="OprB"/>
    <property type="match status" value="1"/>
</dbReference>
<evidence type="ECO:0000313" key="5">
    <source>
        <dbReference type="Proteomes" id="UP000319449"/>
    </source>
</evidence>
<dbReference type="RefSeq" id="WP_145025745.1">
    <property type="nucleotide sequence ID" value="NZ_VLLN01000038.1"/>
</dbReference>
<organism evidence="4 5">
    <name type="scientific">Geobacter argillaceus</name>
    <dbReference type="NCBI Taxonomy" id="345631"/>
    <lineage>
        <taxon>Bacteria</taxon>
        <taxon>Pseudomonadati</taxon>
        <taxon>Thermodesulfobacteriota</taxon>
        <taxon>Desulfuromonadia</taxon>
        <taxon>Geobacterales</taxon>
        <taxon>Geobacteraceae</taxon>
        <taxon>Geobacter</taxon>
    </lineage>
</organism>
<evidence type="ECO:0000313" key="4">
    <source>
        <dbReference type="EMBL" id="TWJ13555.1"/>
    </source>
</evidence>
<keyword evidence="3" id="KW-0812">Transmembrane</keyword>